<sequence>MPSQPITAYDCFTDDLHPTIVHQWTNPTLQPLLDDLPSQPPPIPDPPSTLPARPHNPSHASSTTTTSYSSSTDTPDTSPSPTPLAQPAPPTRTMATRSMQGIYKPRKLFNLSVTIDDPTISPLPKN</sequence>
<keyword evidence="3" id="KW-1185">Reference proteome</keyword>
<protein>
    <submittedName>
        <fullName evidence="2">Uncharacterized protein</fullName>
    </submittedName>
</protein>
<name>A0A392MPH4_9FABA</name>
<feature type="compositionally biased region" description="Low complexity" evidence="1">
    <location>
        <begin position="61"/>
        <end position="77"/>
    </location>
</feature>
<feature type="compositionally biased region" description="Pro residues" evidence="1">
    <location>
        <begin position="78"/>
        <end position="90"/>
    </location>
</feature>
<evidence type="ECO:0000313" key="2">
    <source>
        <dbReference type="EMBL" id="MCH89367.1"/>
    </source>
</evidence>
<feature type="region of interest" description="Disordered" evidence="1">
    <location>
        <begin position="29"/>
        <end position="101"/>
    </location>
</feature>
<evidence type="ECO:0000256" key="1">
    <source>
        <dbReference type="SAM" id="MobiDB-lite"/>
    </source>
</evidence>
<comment type="caution">
    <text evidence="2">The sequence shown here is derived from an EMBL/GenBank/DDBJ whole genome shotgun (WGS) entry which is preliminary data.</text>
</comment>
<feature type="compositionally biased region" description="Pro residues" evidence="1">
    <location>
        <begin position="38"/>
        <end position="49"/>
    </location>
</feature>
<organism evidence="2 3">
    <name type="scientific">Trifolium medium</name>
    <dbReference type="NCBI Taxonomy" id="97028"/>
    <lineage>
        <taxon>Eukaryota</taxon>
        <taxon>Viridiplantae</taxon>
        <taxon>Streptophyta</taxon>
        <taxon>Embryophyta</taxon>
        <taxon>Tracheophyta</taxon>
        <taxon>Spermatophyta</taxon>
        <taxon>Magnoliopsida</taxon>
        <taxon>eudicotyledons</taxon>
        <taxon>Gunneridae</taxon>
        <taxon>Pentapetalae</taxon>
        <taxon>rosids</taxon>
        <taxon>fabids</taxon>
        <taxon>Fabales</taxon>
        <taxon>Fabaceae</taxon>
        <taxon>Papilionoideae</taxon>
        <taxon>50 kb inversion clade</taxon>
        <taxon>NPAAA clade</taxon>
        <taxon>Hologalegina</taxon>
        <taxon>IRL clade</taxon>
        <taxon>Trifolieae</taxon>
        <taxon>Trifolium</taxon>
    </lineage>
</organism>
<feature type="non-terminal residue" evidence="2">
    <location>
        <position position="126"/>
    </location>
</feature>
<gene>
    <name evidence="2" type="ORF">A2U01_0010262</name>
</gene>
<reference evidence="2 3" key="1">
    <citation type="journal article" date="2018" name="Front. Plant Sci.">
        <title>Red Clover (Trifolium pratense) and Zigzag Clover (T. medium) - A Picture of Genomic Similarities and Differences.</title>
        <authorList>
            <person name="Dluhosova J."/>
            <person name="Istvanek J."/>
            <person name="Nedelnik J."/>
            <person name="Repkova J."/>
        </authorList>
    </citation>
    <scope>NUCLEOTIDE SEQUENCE [LARGE SCALE GENOMIC DNA]</scope>
    <source>
        <strain evidence="3">cv. 10/8</strain>
        <tissue evidence="2">Leaf</tissue>
    </source>
</reference>
<dbReference type="EMBL" id="LXQA010016007">
    <property type="protein sequence ID" value="MCH89367.1"/>
    <property type="molecule type" value="Genomic_DNA"/>
</dbReference>
<proteinExistence type="predicted"/>
<dbReference type="AlphaFoldDB" id="A0A392MPH4"/>
<dbReference type="Proteomes" id="UP000265520">
    <property type="component" value="Unassembled WGS sequence"/>
</dbReference>
<evidence type="ECO:0000313" key="3">
    <source>
        <dbReference type="Proteomes" id="UP000265520"/>
    </source>
</evidence>
<accession>A0A392MPH4</accession>